<comment type="caution">
    <text evidence="1">The sequence shown here is derived from an EMBL/GenBank/DDBJ whole genome shotgun (WGS) entry which is preliminary data.</text>
</comment>
<reference evidence="1 2" key="1">
    <citation type="submission" date="2019-03" db="EMBL/GenBank/DDBJ databases">
        <title>Single cell metagenomics reveals metabolic interactions within the superorganism composed of flagellate Streblomastix strix and complex community of Bacteroidetes bacteria on its surface.</title>
        <authorList>
            <person name="Treitli S.C."/>
            <person name="Kolisko M."/>
            <person name="Husnik F."/>
            <person name="Keeling P."/>
            <person name="Hampl V."/>
        </authorList>
    </citation>
    <scope>NUCLEOTIDE SEQUENCE [LARGE SCALE GENOMIC DNA]</scope>
    <source>
        <strain evidence="1">ST1C</strain>
    </source>
</reference>
<dbReference type="AlphaFoldDB" id="A0A5J4WFR1"/>
<accession>A0A5J4WFR1</accession>
<name>A0A5J4WFR1_9EUKA</name>
<sequence>MTLAQTYCASILAVLGMLPIILDRAREAKRQGKEYGGSFMIFGEAETEQEDKEIKKIIDIKQEQQIGTNVIKRELKSLYTSTLITISSKEVGGIAILANNEDIPKFVNLNWILSTKGIVLEISQNIVYETTPPERVIDGHTENVLWNAQ</sequence>
<organism evidence="1 2">
    <name type="scientific">Streblomastix strix</name>
    <dbReference type="NCBI Taxonomy" id="222440"/>
    <lineage>
        <taxon>Eukaryota</taxon>
        <taxon>Metamonada</taxon>
        <taxon>Preaxostyla</taxon>
        <taxon>Oxymonadida</taxon>
        <taxon>Streblomastigidae</taxon>
        <taxon>Streblomastix</taxon>
    </lineage>
</organism>
<dbReference type="EMBL" id="SNRW01002111">
    <property type="protein sequence ID" value="KAA6393874.1"/>
    <property type="molecule type" value="Genomic_DNA"/>
</dbReference>
<evidence type="ECO:0000313" key="1">
    <source>
        <dbReference type="EMBL" id="KAA6393874.1"/>
    </source>
</evidence>
<dbReference type="Proteomes" id="UP000324800">
    <property type="component" value="Unassembled WGS sequence"/>
</dbReference>
<gene>
    <name evidence="1" type="ORF">EZS28_010596</name>
</gene>
<proteinExistence type="predicted"/>
<evidence type="ECO:0000313" key="2">
    <source>
        <dbReference type="Proteomes" id="UP000324800"/>
    </source>
</evidence>
<protein>
    <submittedName>
        <fullName evidence="1">Uncharacterized protein</fullName>
    </submittedName>
</protein>